<sequence length="392" mass="43607">MQSPPSFRFAPMDTLPVELLSAIFSFACTDGGHTGASLSATSKRIRALSRPYALQSITLLSWTQIVAFSIFLRSRHRDAAQSPRPPYLPFRCRHLYMTDRRSACPSRVCTLDCNRDNLYNRYTGVVPGTPTHAEHAYNILTLLGPQLRTLAILVFDGPHASASLEPVLTFPLLEELAIPSSLLRTSNHTTSRGLRIPTLRRLHIQQNFAFDYEFVKQVSELAPALTHLRISALSTVVCHSGDLIHNGVPSLIGAGGLEEDRRGAFPITLQKLILQFRNEDCDVSSNAAYASPLCAYRAAYFEAQLQSMLSSLWRYIRDDSKRRIVVLRPDAHDGMKWQPSGCTTPACTKTERSSNGGASGLWDFNESHVLLAYGRHGHLDVRSDLGPRVDYI</sequence>
<accession>A0A5C3PK89</accession>
<organism evidence="1 2">
    <name type="scientific">Polyporus arcularius HHB13444</name>
    <dbReference type="NCBI Taxonomy" id="1314778"/>
    <lineage>
        <taxon>Eukaryota</taxon>
        <taxon>Fungi</taxon>
        <taxon>Dikarya</taxon>
        <taxon>Basidiomycota</taxon>
        <taxon>Agaricomycotina</taxon>
        <taxon>Agaricomycetes</taxon>
        <taxon>Polyporales</taxon>
        <taxon>Polyporaceae</taxon>
        <taxon>Polyporus</taxon>
    </lineage>
</organism>
<dbReference type="InParanoid" id="A0A5C3PK89"/>
<dbReference type="EMBL" id="ML211074">
    <property type="protein sequence ID" value="TFK89507.1"/>
    <property type="molecule type" value="Genomic_DNA"/>
</dbReference>
<dbReference type="AlphaFoldDB" id="A0A5C3PK89"/>
<dbReference type="Proteomes" id="UP000308197">
    <property type="component" value="Unassembled WGS sequence"/>
</dbReference>
<evidence type="ECO:0000313" key="1">
    <source>
        <dbReference type="EMBL" id="TFK89507.1"/>
    </source>
</evidence>
<evidence type="ECO:0000313" key="2">
    <source>
        <dbReference type="Proteomes" id="UP000308197"/>
    </source>
</evidence>
<proteinExistence type="predicted"/>
<name>A0A5C3PK89_9APHY</name>
<reference evidence="1 2" key="1">
    <citation type="journal article" date="2019" name="Nat. Ecol. Evol.">
        <title>Megaphylogeny resolves global patterns of mushroom evolution.</title>
        <authorList>
            <person name="Varga T."/>
            <person name="Krizsan K."/>
            <person name="Foldi C."/>
            <person name="Dima B."/>
            <person name="Sanchez-Garcia M."/>
            <person name="Sanchez-Ramirez S."/>
            <person name="Szollosi G.J."/>
            <person name="Szarkandi J.G."/>
            <person name="Papp V."/>
            <person name="Albert L."/>
            <person name="Andreopoulos W."/>
            <person name="Angelini C."/>
            <person name="Antonin V."/>
            <person name="Barry K.W."/>
            <person name="Bougher N.L."/>
            <person name="Buchanan P."/>
            <person name="Buyck B."/>
            <person name="Bense V."/>
            <person name="Catcheside P."/>
            <person name="Chovatia M."/>
            <person name="Cooper J."/>
            <person name="Damon W."/>
            <person name="Desjardin D."/>
            <person name="Finy P."/>
            <person name="Geml J."/>
            <person name="Haridas S."/>
            <person name="Hughes K."/>
            <person name="Justo A."/>
            <person name="Karasinski D."/>
            <person name="Kautmanova I."/>
            <person name="Kiss B."/>
            <person name="Kocsube S."/>
            <person name="Kotiranta H."/>
            <person name="LaButti K.M."/>
            <person name="Lechner B.E."/>
            <person name="Liimatainen K."/>
            <person name="Lipzen A."/>
            <person name="Lukacs Z."/>
            <person name="Mihaltcheva S."/>
            <person name="Morgado L.N."/>
            <person name="Niskanen T."/>
            <person name="Noordeloos M.E."/>
            <person name="Ohm R.A."/>
            <person name="Ortiz-Santana B."/>
            <person name="Ovrebo C."/>
            <person name="Racz N."/>
            <person name="Riley R."/>
            <person name="Savchenko A."/>
            <person name="Shiryaev A."/>
            <person name="Soop K."/>
            <person name="Spirin V."/>
            <person name="Szebenyi C."/>
            <person name="Tomsovsky M."/>
            <person name="Tulloss R.E."/>
            <person name="Uehling J."/>
            <person name="Grigoriev I.V."/>
            <person name="Vagvolgyi C."/>
            <person name="Papp T."/>
            <person name="Martin F.M."/>
            <person name="Miettinen O."/>
            <person name="Hibbett D.S."/>
            <person name="Nagy L.G."/>
        </authorList>
    </citation>
    <scope>NUCLEOTIDE SEQUENCE [LARGE SCALE GENOMIC DNA]</scope>
    <source>
        <strain evidence="1 2">HHB13444</strain>
    </source>
</reference>
<gene>
    <name evidence="1" type="ORF">K466DRAFT_597730</name>
</gene>
<protein>
    <submittedName>
        <fullName evidence="1">Uncharacterized protein</fullName>
    </submittedName>
</protein>
<keyword evidence="2" id="KW-1185">Reference proteome</keyword>